<keyword evidence="2" id="KW-0472">Membrane</keyword>
<dbReference type="InterPro" id="IPR013783">
    <property type="entry name" value="Ig-like_fold"/>
</dbReference>
<feature type="compositionally biased region" description="Low complexity" evidence="1">
    <location>
        <begin position="892"/>
        <end position="910"/>
    </location>
</feature>
<name>A0ABR3Q8Q6_9TREE</name>
<dbReference type="InterPro" id="IPR015919">
    <property type="entry name" value="Cadherin-like_sf"/>
</dbReference>
<dbReference type="Gene3D" id="2.60.40.10">
    <property type="entry name" value="Immunoglobulins"/>
    <property type="match status" value="2"/>
</dbReference>
<dbReference type="Pfam" id="PF04478">
    <property type="entry name" value="Mid2"/>
    <property type="match status" value="1"/>
</dbReference>
<dbReference type="EMBL" id="JBBXJM010000002">
    <property type="protein sequence ID" value="KAL1411113.1"/>
    <property type="molecule type" value="Genomic_DNA"/>
</dbReference>
<dbReference type="SUPFAM" id="SSF49313">
    <property type="entry name" value="Cadherin-like"/>
    <property type="match status" value="2"/>
</dbReference>
<keyword evidence="3" id="KW-0732">Signal</keyword>
<feature type="chain" id="PRO_5046460474" evidence="3">
    <location>
        <begin position="21"/>
        <end position="981"/>
    </location>
</feature>
<reference evidence="5 6" key="1">
    <citation type="submission" date="2023-08" db="EMBL/GenBank/DDBJ databases">
        <title>Annotated Genome Sequence of Vanrija albida AlHP1.</title>
        <authorList>
            <person name="Herzog R."/>
        </authorList>
    </citation>
    <scope>NUCLEOTIDE SEQUENCE [LARGE SCALE GENOMIC DNA]</scope>
    <source>
        <strain evidence="5 6">AlHP1</strain>
    </source>
</reference>
<feature type="domain" description="Dystroglycan-type cadherin-like" evidence="4">
    <location>
        <begin position="23"/>
        <end position="116"/>
    </location>
</feature>
<evidence type="ECO:0000313" key="5">
    <source>
        <dbReference type="EMBL" id="KAL1411113.1"/>
    </source>
</evidence>
<feature type="region of interest" description="Disordered" evidence="1">
    <location>
        <begin position="799"/>
        <end position="841"/>
    </location>
</feature>
<evidence type="ECO:0000256" key="2">
    <source>
        <dbReference type="SAM" id="Phobius"/>
    </source>
</evidence>
<dbReference type="GeneID" id="95983106"/>
<keyword evidence="2" id="KW-0812">Transmembrane</keyword>
<comment type="caution">
    <text evidence="5">The sequence shown here is derived from an EMBL/GenBank/DDBJ whole genome shotgun (WGS) entry which is preliminary data.</text>
</comment>
<feature type="transmembrane region" description="Helical" evidence="2">
    <location>
        <begin position="464"/>
        <end position="485"/>
    </location>
</feature>
<organism evidence="5 6">
    <name type="scientific">Vanrija albida</name>
    <dbReference type="NCBI Taxonomy" id="181172"/>
    <lineage>
        <taxon>Eukaryota</taxon>
        <taxon>Fungi</taxon>
        <taxon>Dikarya</taxon>
        <taxon>Basidiomycota</taxon>
        <taxon>Agaricomycotina</taxon>
        <taxon>Tremellomycetes</taxon>
        <taxon>Trichosporonales</taxon>
        <taxon>Trichosporonaceae</taxon>
        <taxon>Vanrija</taxon>
    </lineage>
</organism>
<feature type="compositionally biased region" description="Low complexity" evidence="1">
    <location>
        <begin position="813"/>
        <end position="823"/>
    </location>
</feature>
<feature type="compositionally biased region" description="Polar residues" evidence="1">
    <location>
        <begin position="731"/>
        <end position="743"/>
    </location>
</feature>
<feature type="region of interest" description="Disordered" evidence="1">
    <location>
        <begin position="720"/>
        <end position="784"/>
    </location>
</feature>
<evidence type="ECO:0000256" key="3">
    <source>
        <dbReference type="SAM" id="SignalP"/>
    </source>
</evidence>
<feature type="signal peptide" evidence="3">
    <location>
        <begin position="1"/>
        <end position="20"/>
    </location>
</feature>
<dbReference type="InterPro" id="IPR006644">
    <property type="entry name" value="Cadg"/>
</dbReference>
<keyword evidence="6" id="KW-1185">Reference proteome</keyword>
<gene>
    <name evidence="5" type="primary">AXL2</name>
    <name evidence="5" type="ORF">Q8F55_002063</name>
</gene>
<dbReference type="SMART" id="SM00736">
    <property type="entry name" value="CADG"/>
    <property type="match status" value="1"/>
</dbReference>
<evidence type="ECO:0000313" key="6">
    <source>
        <dbReference type="Proteomes" id="UP001565368"/>
    </source>
</evidence>
<sequence>MRCGLVVFLALWAWGVVVTAAPVLNLAINSQLPPVARVGTPYVFTLLANTFTSAETVQFNTSTLPTWLQFAPAVATFYGTPSAADVGPFNVSVIAFDSTGSATAPFSGIVTDLAAPVVHQGFAAQIANPESRDFASVDVMPGDSGITVHPHWSFSIGWNGDTFRKATTGKTSTNNLYYQARLRGATSLPDWIQFSNTTFTFNGVAPASGSYPITVTGTDFWGFTAAESSFVLSVGDGPAIELNSKNPWAPLNTVTRGHVNYKFDPSDVLINGTAATWSQVVVTPNLTNFKWLSFDNTTGSIIGTTPDSLVNGTVAPLSIPVTISSTPSNDTLTFSSFLEVNVVPYFFSAFALPNTTTAAGSNFQFDLSPYLLNKTADIHATVIPKEAASWLIYYPENHTLIGVPPVNISYSGFDVTFNGTLNSASATTALNVNITGIQGPQGTGEPAPVPIGSVHHGLSKKNKIIIGCVVGIVGGLIVLLLLLVLCCRRRNKNRAETGQPLDPDHPSKDSAAANYAASIISEQEQAKSRAMAALTALATAAGLGRLLPAPKKNEQAWWALAPPTPSTVLQTPGGKSIDSEATVAQSPIKVSKASPDKAQRLGAIQGLFANDFEKAEEEPQEKLGSEPQLATADSFVGQPEVLGVRGLARPFGEPIAEASPVDTVDANKVTAVDAVGAVNIGGSARRNSFESFSDIGSRASWESEKTFHWSDESNYLEPLPVGPSSRIRGGPSNSQQVAASAQVDNAGAEQATELTNVPRPKQGFYPRFPRNVRPGERPYIPNDTFSSYSQFSEFRDDSARSLNSFADPGSAFGSNSTGSHNGSGSQGPRGGTSSSSLGSRAWNGEFPPVSALARLASSTFASAATVSSEGPVAFATAERRSLDTQRVVYPASNAAPASPSPVRRFSSSRRTMARVSAHAERPRVVSTHITREENFAENSFTEDFPSRAVRAGDAFEDADAESVIVFSGPVSSSTSTFGRGQ</sequence>
<proteinExistence type="predicted"/>
<evidence type="ECO:0000259" key="4">
    <source>
        <dbReference type="SMART" id="SM00736"/>
    </source>
</evidence>
<dbReference type="Pfam" id="PF05345">
    <property type="entry name" value="He_PIG"/>
    <property type="match status" value="2"/>
</dbReference>
<protein>
    <submittedName>
        <fullName evidence="5">Polarity establishment/cellular polarization</fullName>
    </submittedName>
</protein>
<dbReference type="InterPro" id="IPR007567">
    <property type="entry name" value="Mid2_dom"/>
</dbReference>
<dbReference type="Proteomes" id="UP001565368">
    <property type="component" value="Unassembled WGS sequence"/>
</dbReference>
<dbReference type="RefSeq" id="XP_069211057.1">
    <property type="nucleotide sequence ID" value="XM_069350671.1"/>
</dbReference>
<keyword evidence="2" id="KW-1133">Transmembrane helix</keyword>
<evidence type="ECO:0000256" key="1">
    <source>
        <dbReference type="SAM" id="MobiDB-lite"/>
    </source>
</evidence>
<feature type="region of interest" description="Disordered" evidence="1">
    <location>
        <begin position="892"/>
        <end position="923"/>
    </location>
</feature>
<accession>A0ABR3Q8Q6</accession>